<dbReference type="Gene3D" id="3.30.460.10">
    <property type="entry name" value="Beta Polymerase, domain 2"/>
    <property type="match status" value="1"/>
</dbReference>
<comment type="caution">
    <text evidence="4">The sequence shown here is derived from an EMBL/GenBank/DDBJ whole genome shotgun (WGS) entry which is preliminary data.</text>
</comment>
<accession>A0A133KL79</accession>
<sequence>MTAVQSSIDAVRVAAVAADRMKSADIEAFDVSDLLAITDIMMVATAMNERQVIGVAEEVEKDVYLKCGHLSPRSREGVDEGQWVLLDYGDFIIHIMHQDAREYYRLERLWRDCPVVELPLEHPETTGDESADNGSDGDDAGEADE</sequence>
<dbReference type="GO" id="GO:0043023">
    <property type="term" value="F:ribosomal large subunit binding"/>
    <property type="evidence" value="ECO:0007669"/>
    <property type="project" value="TreeGrafter"/>
</dbReference>
<evidence type="ECO:0000313" key="5">
    <source>
        <dbReference type="Proteomes" id="UP000070092"/>
    </source>
</evidence>
<dbReference type="SUPFAM" id="SSF81301">
    <property type="entry name" value="Nucleotidyltransferase"/>
    <property type="match status" value="1"/>
</dbReference>
<protein>
    <recommendedName>
        <fullName evidence="2">Ribosomal silencing factor RsfS</fullName>
    </recommendedName>
</protein>
<evidence type="ECO:0000256" key="3">
    <source>
        <dbReference type="SAM" id="MobiDB-lite"/>
    </source>
</evidence>
<evidence type="ECO:0000313" key="4">
    <source>
        <dbReference type="EMBL" id="KWZ80439.1"/>
    </source>
</evidence>
<dbReference type="GO" id="GO:0005737">
    <property type="term" value="C:cytoplasm"/>
    <property type="evidence" value="ECO:0007669"/>
    <property type="project" value="UniProtKB-SubCell"/>
</dbReference>
<reference evidence="4 5" key="1">
    <citation type="submission" date="2016-01" db="EMBL/GenBank/DDBJ databases">
        <authorList>
            <person name="Oliw E.H."/>
        </authorList>
    </citation>
    <scope>NUCLEOTIDE SEQUENCE [LARGE SCALE GENOMIC DNA]</scope>
    <source>
        <strain evidence="4 5">MJR8628B</strain>
    </source>
</reference>
<proteinExistence type="inferred from homology"/>
<keyword evidence="2" id="KW-0678">Repressor</keyword>
<dbReference type="Pfam" id="PF02410">
    <property type="entry name" value="RsfS"/>
    <property type="match status" value="1"/>
</dbReference>
<dbReference type="PATRIC" id="fig|1681.53.peg.1732"/>
<dbReference type="GO" id="GO:0090071">
    <property type="term" value="P:negative regulation of ribosome biogenesis"/>
    <property type="evidence" value="ECO:0007669"/>
    <property type="project" value="UniProtKB-UniRule"/>
</dbReference>
<dbReference type="InterPro" id="IPR004394">
    <property type="entry name" value="Iojap/RsfS/C7orf30"/>
</dbReference>
<dbReference type="GO" id="GO:0042256">
    <property type="term" value="P:cytosolic ribosome assembly"/>
    <property type="evidence" value="ECO:0007669"/>
    <property type="project" value="UniProtKB-UniRule"/>
</dbReference>
<organism evidence="4 5">
    <name type="scientific">Bifidobacterium bifidum</name>
    <dbReference type="NCBI Taxonomy" id="1681"/>
    <lineage>
        <taxon>Bacteria</taxon>
        <taxon>Bacillati</taxon>
        <taxon>Actinomycetota</taxon>
        <taxon>Actinomycetes</taxon>
        <taxon>Bifidobacteriales</taxon>
        <taxon>Bifidobacteriaceae</taxon>
        <taxon>Bifidobacterium</taxon>
    </lineage>
</organism>
<evidence type="ECO:0000256" key="2">
    <source>
        <dbReference type="HAMAP-Rule" id="MF_01477"/>
    </source>
</evidence>
<feature type="region of interest" description="Disordered" evidence="3">
    <location>
        <begin position="121"/>
        <end position="145"/>
    </location>
</feature>
<dbReference type="EMBL" id="LRPO01000045">
    <property type="protein sequence ID" value="KWZ80439.1"/>
    <property type="molecule type" value="Genomic_DNA"/>
</dbReference>
<comment type="function">
    <text evidence="2">Functions as a ribosomal silencing factor. Interacts with ribosomal protein uL14 (rplN), blocking formation of intersubunit bridge B8. Prevents association of the 30S and 50S ribosomal subunits and the formation of functional ribosomes, thus repressing translation.</text>
</comment>
<keyword evidence="2" id="KW-0963">Cytoplasm</keyword>
<feature type="compositionally biased region" description="Acidic residues" evidence="3">
    <location>
        <begin position="126"/>
        <end position="145"/>
    </location>
</feature>
<dbReference type="PANTHER" id="PTHR21043">
    <property type="entry name" value="IOJAP SUPERFAMILY ORTHOLOG"/>
    <property type="match status" value="1"/>
</dbReference>
<dbReference type="PANTHER" id="PTHR21043:SF0">
    <property type="entry name" value="MITOCHONDRIAL ASSEMBLY OF RIBOSOMAL LARGE SUBUNIT PROTEIN 1"/>
    <property type="match status" value="1"/>
</dbReference>
<comment type="similarity">
    <text evidence="1 2">Belongs to the Iojap/RsfS family.</text>
</comment>
<keyword evidence="2" id="KW-0810">Translation regulation</keyword>
<dbReference type="InterPro" id="IPR043519">
    <property type="entry name" value="NT_sf"/>
</dbReference>
<dbReference type="RefSeq" id="WP_061086146.1">
    <property type="nucleotide sequence ID" value="NZ_KQ955780.1"/>
</dbReference>
<evidence type="ECO:0000256" key="1">
    <source>
        <dbReference type="ARBA" id="ARBA00010574"/>
    </source>
</evidence>
<dbReference type="NCBIfam" id="TIGR00090">
    <property type="entry name" value="rsfS_iojap_ybeB"/>
    <property type="match status" value="1"/>
</dbReference>
<dbReference type="HAMAP" id="MF_01477">
    <property type="entry name" value="Iojap_RsfS"/>
    <property type="match status" value="1"/>
</dbReference>
<dbReference type="GO" id="GO:0017148">
    <property type="term" value="P:negative regulation of translation"/>
    <property type="evidence" value="ECO:0007669"/>
    <property type="project" value="UniProtKB-UniRule"/>
</dbReference>
<name>A0A133KL79_BIFBI</name>
<comment type="subcellular location">
    <subcellularLocation>
        <location evidence="2">Cytoplasm</location>
    </subcellularLocation>
</comment>
<dbReference type="AlphaFoldDB" id="A0A133KL79"/>
<dbReference type="Proteomes" id="UP000070092">
    <property type="component" value="Unassembled WGS sequence"/>
</dbReference>
<comment type="subunit">
    <text evidence="2">Interacts with ribosomal protein uL14 (rplN).</text>
</comment>
<gene>
    <name evidence="2" type="primary">rsfS</name>
    <name evidence="4" type="ORF">HMPREF3196_01770</name>
</gene>